<dbReference type="EMBL" id="NPBY01000069">
    <property type="protein sequence ID" value="PAD73199.1"/>
    <property type="molecule type" value="Genomic_DNA"/>
</dbReference>
<dbReference type="Proteomes" id="UP000215596">
    <property type="component" value="Unassembled WGS sequence"/>
</dbReference>
<dbReference type="OrthoDB" id="1957857at2"/>
<name>A0A268EJB4_9BACL</name>
<evidence type="ECO:0000313" key="3">
    <source>
        <dbReference type="Proteomes" id="UP000215596"/>
    </source>
</evidence>
<protein>
    <recommendedName>
        <fullName evidence="4">Bacterial toxin 28 domain-containing protein</fullName>
    </recommendedName>
</protein>
<proteinExistence type="predicted"/>
<feature type="compositionally biased region" description="Basic and acidic residues" evidence="1">
    <location>
        <begin position="1"/>
        <end position="11"/>
    </location>
</feature>
<feature type="region of interest" description="Disordered" evidence="1">
    <location>
        <begin position="1"/>
        <end position="24"/>
    </location>
</feature>
<evidence type="ECO:0000313" key="2">
    <source>
        <dbReference type="EMBL" id="PAD73199.1"/>
    </source>
</evidence>
<sequence length="88" mass="9822">MDLKGAQRDLDGAPVPKPGGGYYDHAQEVSDAYRGLVDLKRSWEGMLKNPNLDDELRQLYTSKLNEVNATMEKVETMFSPHGGVFPPK</sequence>
<comment type="caution">
    <text evidence="2">The sequence shown here is derived from an EMBL/GenBank/DDBJ whole genome shotgun (WGS) entry which is preliminary data.</text>
</comment>
<accession>A0A268EJB4</accession>
<reference evidence="2 3" key="1">
    <citation type="submission" date="2017-07" db="EMBL/GenBank/DDBJ databases">
        <title>Isolation and whole genome analysis of endospore-forming bacteria from heroin.</title>
        <authorList>
            <person name="Kalinowski J."/>
            <person name="Ahrens B."/>
            <person name="Al-Dilaimi A."/>
            <person name="Winkler A."/>
            <person name="Wibberg D."/>
            <person name="Schleenbecker U."/>
            <person name="Ruckert C."/>
            <person name="Wolfel R."/>
            <person name="Grass G."/>
        </authorList>
    </citation>
    <scope>NUCLEOTIDE SEQUENCE [LARGE SCALE GENOMIC DNA]</scope>
    <source>
        <strain evidence="2 3">7537-G1</strain>
    </source>
</reference>
<gene>
    <name evidence="2" type="ORF">CHH67_20685</name>
</gene>
<organism evidence="2 3">
    <name type="scientific">Paenibacillus campinasensis</name>
    <dbReference type="NCBI Taxonomy" id="66347"/>
    <lineage>
        <taxon>Bacteria</taxon>
        <taxon>Bacillati</taxon>
        <taxon>Bacillota</taxon>
        <taxon>Bacilli</taxon>
        <taxon>Bacillales</taxon>
        <taxon>Paenibacillaceae</taxon>
        <taxon>Paenibacillus</taxon>
    </lineage>
</organism>
<evidence type="ECO:0000256" key="1">
    <source>
        <dbReference type="SAM" id="MobiDB-lite"/>
    </source>
</evidence>
<dbReference type="AlphaFoldDB" id="A0A268EJB4"/>
<evidence type="ECO:0008006" key="4">
    <source>
        <dbReference type="Google" id="ProtNLM"/>
    </source>
</evidence>